<keyword evidence="1" id="KW-0560">Oxidoreductase</keyword>
<evidence type="ECO:0000313" key="4">
    <source>
        <dbReference type="Proteomes" id="UP000054558"/>
    </source>
</evidence>
<dbReference type="AlphaFoldDB" id="A0A1Y1IQQ2"/>
<dbReference type="GO" id="GO:0046872">
    <property type="term" value="F:metal ion binding"/>
    <property type="evidence" value="ECO:0007669"/>
    <property type="project" value="UniProtKB-KW"/>
</dbReference>
<dbReference type="Proteomes" id="UP000054558">
    <property type="component" value="Unassembled WGS sequence"/>
</dbReference>
<dbReference type="InterPro" id="IPR005123">
    <property type="entry name" value="Oxoglu/Fe-dep_dioxygenase_dom"/>
</dbReference>
<evidence type="ECO:0000313" key="3">
    <source>
        <dbReference type="EMBL" id="GAQ91799.1"/>
    </source>
</evidence>
<dbReference type="PANTHER" id="PTHR33644:SF3">
    <property type="entry name" value="RING_U-BOX SUPERFAMILY PROTEIN"/>
    <property type="match status" value="1"/>
</dbReference>
<dbReference type="PANTHER" id="PTHR33644">
    <property type="entry name" value="U-BOX DOMAIN-CONTAINING PROTEIN 62-RELATED"/>
    <property type="match status" value="1"/>
</dbReference>
<organism evidence="3 4">
    <name type="scientific">Klebsormidium nitens</name>
    <name type="common">Green alga</name>
    <name type="synonym">Ulothrix nitens</name>
    <dbReference type="NCBI Taxonomy" id="105231"/>
    <lineage>
        <taxon>Eukaryota</taxon>
        <taxon>Viridiplantae</taxon>
        <taxon>Streptophyta</taxon>
        <taxon>Klebsormidiophyceae</taxon>
        <taxon>Klebsormidiales</taxon>
        <taxon>Klebsormidiaceae</taxon>
        <taxon>Klebsormidium</taxon>
    </lineage>
</organism>
<sequence length="371" mass="40265">MAASPIAHIQLSHLIPQEGETDPNYVSAVTKLIDALQNEHVCLLKLDAAEAATLKKGLVYASGTLEKQRNLVDSKKLGGEAQLNGDIVGGYHALPDQEIYNVMLGERPHDQALVTSFRMLSDASRRVLRALAWALHVDTHIDQGLLTFVTSDKPGLEVFSKGSWTLVDADLAPDELVLFPGQALTEATAGLITAAEHRIAHVSNADTDVSGPSAVQGRLSAAFKCRPRLDATFDRGPIFAAHTSVGSAYVRDKRLLPVAAYVADMTLRYESVNDVKVKKEDHAGEYGDGASMAAPLDQKLKVEDCKIGPPLAHKVKVEPYEPSAPPNKKTKVEKYNLRARPVASVGDKEKALRIKAREAVTETSRISRRKD</sequence>
<accession>A0A1Y1IQQ2</accession>
<dbReference type="PROSITE" id="PS51471">
    <property type="entry name" value="FE2OG_OXY"/>
    <property type="match status" value="1"/>
</dbReference>
<comment type="similarity">
    <text evidence="1">Belongs to the iron/ascorbate-dependent oxidoreductase family.</text>
</comment>
<proteinExistence type="inferred from homology"/>
<dbReference type="InterPro" id="IPR044861">
    <property type="entry name" value="IPNS-like_FE2OG_OXY"/>
</dbReference>
<dbReference type="Pfam" id="PF03171">
    <property type="entry name" value="2OG-FeII_Oxy"/>
    <property type="match status" value="1"/>
</dbReference>
<dbReference type="EMBL" id="DF237806">
    <property type="protein sequence ID" value="GAQ91799.1"/>
    <property type="molecule type" value="Genomic_DNA"/>
</dbReference>
<dbReference type="Gene3D" id="2.60.120.330">
    <property type="entry name" value="B-lactam Antibiotic, Isopenicillin N Synthase, Chain"/>
    <property type="match status" value="1"/>
</dbReference>
<keyword evidence="4" id="KW-1185">Reference proteome</keyword>
<reference evidence="3 4" key="1">
    <citation type="journal article" date="2014" name="Nat. Commun.">
        <title>Klebsormidium flaccidum genome reveals primary factors for plant terrestrial adaptation.</title>
        <authorList>
            <person name="Hori K."/>
            <person name="Maruyama F."/>
            <person name="Fujisawa T."/>
            <person name="Togashi T."/>
            <person name="Yamamoto N."/>
            <person name="Seo M."/>
            <person name="Sato S."/>
            <person name="Yamada T."/>
            <person name="Mori H."/>
            <person name="Tajima N."/>
            <person name="Moriyama T."/>
            <person name="Ikeuchi M."/>
            <person name="Watanabe M."/>
            <person name="Wada H."/>
            <person name="Kobayashi K."/>
            <person name="Saito M."/>
            <person name="Masuda T."/>
            <person name="Sasaki-Sekimoto Y."/>
            <person name="Mashiguchi K."/>
            <person name="Awai K."/>
            <person name="Shimojima M."/>
            <person name="Masuda S."/>
            <person name="Iwai M."/>
            <person name="Nobusawa T."/>
            <person name="Narise T."/>
            <person name="Kondo S."/>
            <person name="Saito H."/>
            <person name="Sato R."/>
            <person name="Murakawa M."/>
            <person name="Ihara Y."/>
            <person name="Oshima-Yamada Y."/>
            <person name="Ohtaka K."/>
            <person name="Satoh M."/>
            <person name="Sonobe K."/>
            <person name="Ishii M."/>
            <person name="Ohtani R."/>
            <person name="Kanamori-Sato M."/>
            <person name="Honoki R."/>
            <person name="Miyazaki D."/>
            <person name="Mochizuki H."/>
            <person name="Umetsu J."/>
            <person name="Higashi K."/>
            <person name="Shibata D."/>
            <person name="Kamiya Y."/>
            <person name="Sato N."/>
            <person name="Nakamura Y."/>
            <person name="Tabata S."/>
            <person name="Ida S."/>
            <person name="Kurokawa K."/>
            <person name="Ohta H."/>
        </authorList>
    </citation>
    <scope>NUCLEOTIDE SEQUENCE [LARGE SCALE GENOMIC DNA]</scope>
    <source>
        <strain evidence="3 4">NIES-2285</strain>
    </source>
</reference>
<dbReference type="OMA" id="HEQPQSG"/>
<keyword evidence="1" id="KW-0408">Iron</keyword>
<evidence type="ECO:0000259" key="2">
    <source>
        <dbReference type="PROSITE" id="PS51471"/>
    </source>
</evidence>
<keyword evidence="1" id="KW-0479">Metal-binding</keyword>
<dbReference type="GO" id="GO:0016491">
    <property type="term" value="F:oxidoreductase activity"/>
    <property type="evidence" value="ECO:0007669"/>
    <property type="project" value="UniProtKB-KW"/>
</dbReference>
<dbReference type="SUPFAM" id="SSF51197">
    <property type="entry name" value="Clavaminate synthase-like"/>
    <property type="match status" value="1"/>
</dbReference>
<name>A0A1Y1IQQ2_KLENI</name>
<dbReference type="InterPro" id="IPR027443">
    <property type="entry name" value="IPNS-like_sf"/>
</dbReference>
<gene>
    <name evidence="3" type="ORF">KFL_008570030</name>
</gene>
<protein>
    <recommendedName>
        <fullName evidence="2">Fe2OG dioxygenase domain-containing protein</fullName>
    </recommendedName>
</protein>
<feature type="domain" description="Fe2OG dioxygenase" evidence="2">
    <location>
        <begin position="108"/>
        <end position="227"/>
    </location>
</feature>
<dbReference type="OrthoDB" id="2012870at2759"/>
<evidence type="ECO:0000256" key="1">
    <source>
        <dbReference type="RuleBase" id="RU003682"/>
    </source>
</evidence>